<dbReference type="GO" id="GO:0015671">
    <property type="term" value="P:oxygen transport"/>
    <property type="evidence" value="ECO:0007669"/>
    <property type="project" value="InterPro"/>
</dbReference>
<keyword evidence="5 6" id="KW-0408">Iron</keyword>
<dbReference type="GO" id="GO:0046872">
    <property type="term" value="F:metal ion binding"/>
    <property type="evidence" value="ECO:0007669"/>
    <property type="project" value="UniProtKB-KW"/>
</dbReference>
<dbReference type="SUPFAM" id="SSF46458">
    <property type="entry name" value="Globin-like"/>
    <property type="match status" value="1"/>
</dbReference>
<evidence type="ECO:0000256" key="1">
    <source>
        <dbReference type="ARBA" id="ARBA00001971"/>
    </source>
</evidence>
<proteinExistence type="predicted"/>
<dbReference type="InterPro" id="IPR019795">
    <property type="entry name" value="Globin_bac-like_CS"/>
</dbReference>
<organism evidence="7 8">
    <name type="scientific">Nocardia nova SH22a</name>
    <dbReference type="NCBI Taxonomy" id="1415166"/>
    <lineage>
        <taxon>Bacteria</taxon>
        <taxon>Bacillati</taxon>
        <taxon>Actinomycetota</taxon>
        <taxon>Actinomycetes</taxon>
        <taxon>Mycobacteriales</taxon>
        <taxon>Nocardiaceae</taxon>
        <taxon>Nocardia</taxon>
    </lineage>
</organism>
<dbReference type="GO" id="GO:0020037">
    <property type="term" value="F:heme binding"/>
    <property type="evidence" value="ECO:0007669"/>
    <property type="project" value="InterPro"/>
</dbReference>
<keyword evidence="2" id="KW-0813">Transport</keyword>
<evidence type="ECO:0000256" key="3">
    <source>
        <dbReference type="ARBA" id="ARBA00022617"/>
    </source>
</evidence>
<keyword evidence="4 6" id="KW-0479">Metal-binding</keyword>
<dbReference type="Pfam" id="PF01152">
    <property type="entry name" value="Bac_globin"/>
    <property type="match status" value="1"/>
</dbReference>
<dbReference type="Gene3D" id="1.10.490.10">
    <property type="entry name" value="Globins"/>
    <property type="match status" value="1"/>
</dbReference>
<evidence type="ECO:0000313" key="8">
    <source>
        <dbReference type="Proteomes" id="UP000019150"/>
    </source>
</evidence>
<protein>
    <submittedName>
        <fullName evidence="7">Truncated hemoglobin</fullName>
    </submittedName>
</protein>
<evidence type="ECO:0000256" key="2">
    <source>
        <dbReference type="ARBA" id="ARBA00022448"/>
    </source>
</evidence>
<sequence length="141" mass="14729">MKISSLFSKSSATVTPEPPAASIYEQIGGHEALETVVEDFYVRVLADEDLAGFFSGTNMSRLKGKQVEFFAAALGGPEPYTGAPMKQVHQGRGITMHHFNLVAGHLTDSLKDAGVPEGTVGDIIGAIAPLAPEIASDATAS</sequence>
<dbReference type="PROSITE" id="PS01213">
    <property type="entry name" value="GLOBIN_FAM_2"/>
    <property type="match status" value="1"/>
</dbReference>
<evidence type="ECO:0000256" key="5">
    <source>
        <dbReference type="ARBA" id="ARBA00023004"/>
    </source>
</evidence>
<dbReference type="AlphaFoldDB" id="W5TCK6"/>
<dbReference type="Proteomes" id="UP000019150">
    <property type="component" value="Chromosome"/>
</dbReference>
<comment type="cofactor">
    <cofactor evidence="1">
        <name>heme</name>
        <dbReference type="ChEBI" id="CHEBI:30413"/>
    </cofactor>
</comment>
<dbReference type="EMBL" id="CP006850">
    <property type="protein sequence ID" value="AHH17075.1"/>
    <property type="molecule type" value="Genomic_DNA"/>
</dbReference>
<dbReference type="KEGG" id="nno:NONO_c22790"/>
<gene>
    <name evidence="7" type="ORF">NONO_c22790</name>
</gene>
<dbReference type="OrthoDB" id="9798157at2"/>
<dbReference type="eggNOG" id="COG2346">
    <property type="taxonomic scope" value="Bacteria"/>
</dbReference>
<evidence type="ECO:0000256" key="6">
    <source>
        <dbReference type="PIRSR" id="PIRSR601486-1"/>
    </source>
</evidence>
<accession>W5TCK6</accession>
<dbReference type="CDD" id="cd00454">
    <property type="entry name" value="TrHb1_N"/>
    <property type="match status" value="1"/>
</dbReference>
<keyword evidence="8" id="KW-1185">Reference proteome</keyword>
<keyword evidence="3 6" id="KW-0349">Heme</keyword>
<dbReference type="GO" id="GO:0019825">
    <property type="term" value="F:oxygen binding"/>
    <property type="evidence" value="ECO:0007669"/>
    <property type="project" value="InterPro"/>
</dbReference>
<evidence type="ECO:0000256" key="4">
    <source>
        <dbReference type="ARBA" id="ARBA00022723"/>
    </source>
</evidence>
<dbReference type="PATRIC" id="fig|1415166.3.peg.2325"/>
<evidence type="ECO:0000313" key="7">
    <source>
        <dbReference type="EMBL" id="AHH17075.1"/>
    </source>
</evidence>
<name>W5TCK6_9NOCA</name>
<dbReference type="InterPro" id="IPR012292">
    <property type="entry name" value="Globin/Proto"/>
</dbReference>
<feature type="binding site" description="distal binding residue" evidence="6">
    <location>
        <position position="89"/>
    </location>
    <ligand>
        <name>heme</name>
        <dbReference type="ChEBI" id="CHEBI:30413"/>
    </ligand>
    <ligandPart>
        <name>Fe</name>
        <dbReference type="ChEBI" id="CHEBI:18248"/>
    </ligandPart>
</feature>
<dbReference type="RefSeq" id="WP_025348556.1">
    <property type="nucleotide sequence ID" value="NZ_CP006850.1"/>
</dbReference>
<dbReference type="HOGENOM" id="CLU_103526_2_1_11"/>
<reference evidence="7 8" key="1">
    <citation type="journal article" date="2014" name="Appl. Environ. Microbiol.">
        <title>Insights into the Microbial Degradation of Rubber and Gutta-Percha by Analysis of the Complete Genome of Nocardia nova SH22a.</title>
        <authorList>
            <person name="Luo Q."/>
            <person name="Hiessl S."/>
            <person name="Poehlein A."/>
            <person name="Daniel R."/>
            <person name="Steinbuchel A."/>
        </authorList>
    </citation>
    <scope>NUCLEOTIDE SEQUENCE [LARGE SCALE GENOMIC DNA]</scope>
    <source>
        <strain evidence="7">SH22a</strain>
    </source>
</reference>
<dbReference type="STRING" id="1415166.NONO_c22790"/>
<dbReference type="InterPro" id="IPR009050">
    <property type="entry name" value="Globin-like_sf"/>
</dbReference>
<dbReference type="InterPro" id="IPR001486">
    <property type="entry name" value="Hemoglobin_trunc"/>
</dbReference>